<reference evidence="1 2" key="1">
    <citation type="journal article" date="2018" name="Front. Plant Sci.">
        <title>Red Clover (Trifolium pratense) and Zigzag Clover (T. medium) - A Picture of Genomic Similarities and Differences.</title>
        <authorList>
            <person name="Dluhosova J."/>
            <person name="Istvanek J."/>
            <person name="Nedelnik J."/>
            <person name="Repkova J."/>
        </authorList>
    </citation>
    <scope>NUCLEOTIDE SEQUENCE [LARGE SCALE GENOMIC DNA]</scope>
    <source>
        <strain evidence="2">cv. 10/8</strain>
        <tissue evidence="1">Leaf</tissue>
    </source>
</reference>
<proteinExistence type="predicted"/>
<accession>A0A392SD40</accession>
<keyword evidence="2" id="KW-1185">Reference proteome</keyword>
<protein>
    <submittedName>
        <fullName evidence="1">Uncharacterized protein</fullName>
    </submittedName>
</protein>
<feature type="non-terminal residue" evidence="1">
    <location>
        <position position="1"/>
    </location>
</feature>
<evidence type="ECO:0000313" key="1">
    <source>
        <dbReference type="EMBL" id="MCI46362.1"/>
    </source>
</evidence>
<organism evidence="1 2">
    <name type="scientific">Trifolium medium</name>
    <dbReference type="NCBI Taxonomy" id="97028"/>
    <lineage>
        <taxon>Eukaryota</taxon>
        <taxon>Viridiplantae</taxon>
        <taxon>Streptophyta</taxon>
        <taxon>Embryophyta</taxon>
        <taxon>Tracheophyta</taxon>
        <taxon>Spermatophyta</taxon>
        <taxon>Magnoliopsida</taxon>
        <taxon>eudicotyledons</taxon>
        <taxon>Gunneridae</taxon>
        <taxon>Pentapetalae</taxon>
        <taxon>rosids</taxon>
        <taxon>fabids</taxon>
        <taxon>Fabales</taxon>
        <taxon>Fabaceae</taxon>
        <taxon>Papilionoideae</taxon>
        <taxon>50 kb inversion clade</taxon>
        <taxon>NPAAA clade</taxon>
        <taxon>Hologalegina</taxon>
        <taxon>IRL clade</taxon>
        <taxon>Trifolieae</taxon>
        <taxon>Trifolium</taxon>
    </lineage>
</organism>
<dbReference type="Proteomes" id="UP000265520">
    <property type="component" value="Unassembled WGS sequence"/>
</dbReference>
<evidence type="ECO:0000313" key="2">
    <source>
        <dbReference type="Proteomes" id="UP000265520"/>
    </source>
</evidence>
<sequence>IWAWPRLISRPELQNLELLAERGICSLSEEARCFSLEAWNCRPCLTGARWARELK</sequence>
<name>A0A392SD40_9FABA</name>
<dbReference type="AlphaFoldDB" id="A0A392SD40"/>
<dbReference type="EMBL" id="LXQA010356361">
    <property type="protein sequence ID" value="MCI46362.1"/>
    <property type="molecule type" value="Genomic_DNA"/>
</dbReference>
<comment type="caution">
    <text evidence="1">The sequence shown here is derived from an EMBL/GenBank/DDBJ whole genome shotgun (WGS) entry which is preliminary data.</text>
</comment>